<name>A0A448ZA66_9STRA</name>
<protein>
    <submittedName>
        <fullName evidence="1">Uncharacterized protein</fullName>
    </submittedName>
</protein>
<keyword evidence="2" id="KW-1185">Reference proteome</keyword>
<dbReference type="AlphaFoldDB" id="A0A448ZA66"/>
<organism evidence="1 2">
    <name type="scientific">Pseudo-nitzschia multistriata</name>
    <dbReference type="NCBI Taxonomy" id="183589"/>
    <lineage>
        <taxon>Eukaryota</taxon>
        <taxon>Sar</taxon>
        <taxon>Stramenopiles</taxon>
        <taxon>Ochrophyta</taxon>
        <taxon>Bacillariophyta</taxon>
        <taxon>Bacillariophyceae</taxon>
        <taxon>Bacillariophycidae</taxon>
        <taxon>Bacillariales</taxon>
        <taxon>Bacillariaceae</taxon>
        <taxon>Pseudo-nitzschia</taxon>
    </lineage>
</organism>
<reference evidence="1 2" key="1">
    <citation type="submission" date="2019-01" db="EMBL/GenBank/DDBJ databases">
        <authorList>
            <person name="Ferrante I. M."/>
        </authorList>
    </citation>
    <scope>NUCLEOTIDE SEQUENCE [LARGE SCALE GENOMIC DNA]</scope>
    <source>
        <strain evidence="1 2">B856</strain>
    </source>
</reference>
<gene>
    <name evidence="1" type="ORF">PSNMU_V1.4_AUG-EV-PASAV3_0057470</name>
</gene>
<dbReference type="Proteomes" id="UP000291116">
    <property type="component" value="Unassembled WGS sequence"/>
</dbReference>
<dbReference type="EMBL" id="CAACVS010000192">
    <property type="protein sequence ID" value="VEU38894.1"/>
    <property type="molecule type" value="Genomic_DNA"/>
</dbReference>
<accession>A0A448ZA66</accession>
<sequence>MDQGKRGPTHPRYVVLSGITCSIDDTDHLIVAATVISKEQILSFFVVVADGPNVGREGIAPRNRQDRGVVRTVDMVFAAVGLVGWRIGGLLESDVFSVVGPVNNQDAGVFYLFFVGAIL</sequence>
<proteinExistence type="predicted"/>
<evidence type="ECO:0000313" key="2">
    <source>
        <dbReference type="Proteomes" id="UP000291116"/>
    </source>
</evidence>
<evidence type="ECO:0000313" key="1">
    <source>
        <dbReference type="EMBL" id="VEU38894.1"/>
    </source>
</evidence>